<feature type="domain" description="Helicase C-terminal" evidence="7">
    <location>
        <begin position="71"/>
        <end position="233"/>
    </location>
</feature>
<dbReference type="CDD" id="cd18793">
    <property type="entry name" value="SF2_C_SNF"/>
    <property type="match status" value="1"/>
</dbReference>
<dbReference type="OrthoDB" id="686797at2759"/>
<keyword evidence="9" id="KW-1185">Reference proteome</keyword>
<gene>
    <name evidence="8" type="primary">RAD54</name>
    <name evidence="8" type="ORF">AXF42_Ash014967</name>
</gene>
<dbReference type="AlphaFoldDB" id="A0A2I0ALN1"/>
<evidence type="ECO:0000256" key="3">
    <source>
        <dbReference type="ARBA" id="ARBA00022801"/>
    </source>
</evidence>
<dbReference type="Pfam" id="PF00271">
    <property type="entry name" value="Helicase_C"/>
    <property type="match status" value="1"/>
</dbReference>
<dbReference type="GO" id="GO:0005634">
    <property type="term" value="C:nucleus"/>
    <property type="evidence" value="ECO:0007669"/>
    <property type="project" value="UniProtKB-SubCell"/>
</dbReference>
<keyword evidence="6" id="KW-0539">Nucleus</keyword>
<evidence type="ECO:0000259" key="7">
    <source>
        <dbReference type="PROSITE" id="PS51194"/>
    </source>
</evidence>
<proteinExistence type="predicted"/>
<dbReference type="InterPro" id="IPR049730">
    <property type="entry name" value="SNF2/RAD54-like_C"/>
</dbReference>
<dbReference type="GO" id="GO:0016787">
    <property type="term" value="F:hydrolase activity"/>
    <property type="evidence" value="ECO:0007669"/>
    <property type="project" value="UniProtKB-KW"/>
</dbReference>
<dbReference type="STRING" id="1088818.A0A2I0ALN1"/>
<dbReference type="InterPro" id="IPR027417">
    <property type="entry name" value="P-loop_NTPase"/>
</dbReference>
<dbReference type="PROSITE" id="PS51194">
    <property type="entry name" value="HELICASE_CTER"/>
    <property type="match status" value="1"/>
</dbReference>
<evidence type="ECO:0000256" key="2">
    <source>
        <dbReference type="ARBA" id="ARBA00022741"/>
    </source>
</evidence>
<sequence length="233" mass="26660">MPTTIQRQVLVRLQSHLKHIKRYPIDLEVLITVSSIHPWLITTMANPTQYFNNVELDEIEKHKGNIMSGCKVKFVFDLVQKSVIKGEKVLVFSHNIPPINLLVNSFENLLGWHKGDEVLVLQGDQELSLREKIMEKFNKDVENKCKLLIASTSACAEGISLTAASRVILIDSEWNHSKTRQAIARAFRPGQERPVFVYKLLASGTWEEAKYRSNEWKAWLSKMISAGRISFET</sequence>
<keyword evidence="3 8" id="KW-0378">Hydrolase</keyword>
<dbReference type="GO" id="GO:0005524">
    <property type="term" value="F:ATP binding"/>
    <property type="evidence" value="ECO:0007669"/>
    <property type="project" value="UniProtKB-KW"/>
</dbReference>
<evidence type="ECO:0000313" key="8">
    <source>
        <dbReference type="EMBL" id="PKA56463.1"/>
    </source>
</evidence>
<dbReference type="InterPro" id="IPR044567">
    <property type="entry name" value="CLSY/DRD1"/>
</dbReference>
<dbReference type="Proteomes" id="UP000236161">
    <property type="component" value="Unassembled WGS sequence"/>
</dbReference>
<dbReference type="EMBL" id="KZ451973">
    <property type="protein sequence ID" value="PKA56463.1"/>
    <property type="molecule type" value="Genomic_DNA"/>
</dbReference>
<dbReference type="Gene3D" id="3.40.50.300">
    <property type="entry name" value="P-loop containing nucleotide triphosphate hydrolases"/>
    <property type="match status" value="1"/>
</dbReference>
<keyword evidence="4" id="KW-0347">Helicase</keyword>
<evidence type="ECO:0000256" key="5">
    <source>
        <dbReference type="ARBA" id="ARBA00022840"/>
    </source>
</evidence>
<dbReference type="GO" id="GO:0003678">
    <property type="term" value="F:DNA helicase activity"/>
    <property type="evidence" value="ECO:0007669"/>
    <property type="project" value="UniProtKB-EC"/>
</dbReference>
<name>A0A2I0ALN1_9ASPA</name>
<protein>
    <submittedName>
        <fullName evidence="8">DNA repair and recombination protein RAD54</fullName>
        <ecNumber evidence="8">3.6.4.12</ecNumber>
    </submittedName>
</protein>
<dbReference type="GO" id="GO:0080188">
    <property type="term" value="P:gene silencing by siRNA-directed DNA methylation"/>
    <property type="evidence" value="ECO:0007669"/>
    <property type="project" value="InterPro"/>
</dbReference>
<organism evidence="8 9">
    <name type="scientific">Apostasia shenzhenica</name>
    <dbReference type="NCBI Taxonomy" id="1088818"/>
    <lineage>
        <taxon>Eukaryota</taxon>
        <taxon>Viridiplantae</taxon>
        <taxon>Streptophyta</taxon>
        <taxon>Embryophyta</taxon>
        <taxon>Tracheophyta</taxon>
        <taxon>Spermatophyta</taxon>
        <taxon>Magnoliopsida</taxon>
        <taxon>Liliopsida</taxon>
        <taxon>Asparagales</taxon>
        <taxon>Orchidaceae</taxon>
        <taxon>Apostasioideae</taxon>
        <taxon>Apostasia</taxon>
    </lineage>
</organism>
<reference evidence="8 9" key="1">
    <citation type="journal article" date="2017" name="Nature">
        <title>The Apostasia genome and the evolution of orchids.</title>
        <authorList>
            <person name="Zhang G.Q."/>
            <person name="Liu K.W."/>
            <person name="Li Z."/>
            <person name="Lohaus R."/>
            <person name="Hsiao Y.Y."/>
            <person name="Niu S.C."/>
            <person name="Wang J.Y."/>
            <person name="Lin Y.C."/>
            <person name="Xu Q."/>
            <person name="Chen L.J."/>
            <person name="Yoshida K."/>
            <person name="Fujiwara S."/>
            <person name="Wang Z.W."/>
            <person name="Zhang Y.Q."/>
            <person name="Mitsuda N."/>
            <person name="Wang M."/>
            <person name="Liu G.H."/>
            <person name="Pecoraro L."/>
            <person name="Huang H.X."/>
            <person name="Xiao X.J."/>
            <person name="Lin M."/>
            <person name="Wu X.Y."/>
            <person name="Wu W.L."/>
            <person name="Chen Y.Y."/>
            <person name="Chang S.B."/>
            <person name="Sakamoto S."/>
            <person name="Ohme-Takagi M."/>
            <person name="Yagi M."/>
            <person name="Zeng S.J."/>
            <person name="Shen C.Y."/>
            <person name="Yeh C.M."/>
            <person name="Luo Y.B."/>
            <person name="Tsai W.C."/>
            <person name="Van de Peer Y."/>
            <person name="Liu Z.J."/>
        </authorList>
    </citation>
    <scope>NUCLEOTIDE SEQUENCE [LARGE SCALE GENOMIC DNA]</scope>
    <source>
        <strain evidence="9">cv. Shenzhen</strain>
        <tissue evidence="8">Stem</tissue>
    </source>
</reference>
<keyword evidence="2" id="KW-0547">Nucleotide-binding</keyword>
<evidence type="ECO:0000313" key="9">
    <source>
        <dbReference type="Proteomes" id="UP000236161"/>
    </source>
</evidence>
<dbReference type="EC" id="3.6.4.12" evidence="8"/>
<dbReference type="SUPFAM" id="SSF52540">
    <property type="entry name" value="P-loop containing nucleoside triphosphate hydrolases"/>
    <property type="match status" value="1"/>
</dbReference>
<dbReference type="SMART" id="SM00490">
    <property type="entry name" value="HELICc"/>
    <property type="match status" value="1"/>
</dbReference>
<evidence type="ECO:0000256" key="1">
    <source>
        <dbReference type="ARBA" id="ARBA00004123"/>
    </source>
</evidence>
<dbReference type="PANTHER" id="PTHR45821:SF2">
    <property type="entry name" value="SNF2 DOMAIN-CONTAINING PROTEIN CLASSY 2"/>
    <property type="match status" value="1"/>
</dbReference>
<evidence type="ECO:0000256" key="4">
    <source>
        <dbReference type="ARBA" id="ARBA00022806"/>
    </source>
</evidence>
<comment type="subcellular location">
    <subcellularLocation>
        <location evidence="1">Nucleus</location>
    </subcellularLocation>
</comment>
<accession>A0A2I0ALN1</accession>
<evidence type="ECO:0000256" key="6">
    <source>
        <dbReference type="ARBA" id="ARBA00023242"/>
    </source>
</evidence>
<dbReference type="PANTHER" id="PTHR45821">
    <property type="entry name" value="SNF2 DOMAIN-CONTAINING PROTEIN CLASSY 2-RELATED"/>
    <property type="match status" value="1"/>
</dbReference>
<dbReference type="InterPro" id="IPR001650">
    <property type="entry name" value="Helicase_C-like"/>
</dbReference>
<keyword evidence="5" id="KW-0067">ATP-binding</keyword>